<evidence type="ECO:0000313" key="1">
    <source>
        <dbReference type="EMBL" id="MVZ61121.1"/>
    </source>
</evidence>
<dbReference type="AlphaFoldDB" id="A0A6N8KXZ7"/>
<keyword evidence="2" id="KW-1185">Reference proteome</keyword>
<dbReference type="Gene3D" id="3.40.1350.140">
    <property type="entry name" value="MepB-like"/>
    <property type="match status" value="1"/>
</dbReference>
<gene>
    <name evidence="1" type="ORF">GQF63_03700</name>
</gene>
<protein>
    <recommendedName>
        <fullName evidence="3">MepB family protein</fullName>
    </recommendedName>
</protein>
<dbReference type="RefSeq" id="WP_160367766.1">
    <property type="nucleotide sequence ID" value="NZ_WSQA01000002.1"/>
</dbReference>
<dbReference type="Proteomes" id="UP000435036">
    <property type="component" value="Unassembled WGS sequence"/>
</dbReference>
<accession>A0A6N8KXZ7</accession>
<dbReference type="Pfam" id="PF08877">
    <property type="entry name" value="MepB-like"/>
    <property type="match status" value="1"/>
</dbReference>
<name>A0A6N8KXZ7_9SPHI</name>
<sequence length="166" mass="19179">MIKELTKLNDLLSELYGRAIVELLEDADSKAYAGFNFKLGGQAFKFRKSKQTPKKAGQFVVLWKRNEARVSVPFDIRDHFDFVIIWSEGKERSGFFLFPKNKLASQQVLSVKENEGKRGFRLYPDWVIPPNKLAERTKAWQAPYFIDFDNDRAKNLEAVKSILSEG</sequence>
<dbReference type="EMBL" id="WSQA01000002">
    <property type="protein sequence ID" value="MVZ61121.1"/>
    <property type="molecule type" value="Genomic_DNA"/>
</dbReference>
<dbReference type="InterPro" id="IPR011235">
    <property type="entry name" value="MepB-like"/>
</dbReference>
<evidence type="ECO:0000313" key="2">
    <source>
        <dbReference type="Proteomes" id="UP000435036"/>
    </source>
</evidence>
<evidence type="ECO:0008006" key="3">
    <source>
        <dbReference type="Google" id="ProtNLM"/>
    </source>
</evidence>
<comment type="caution">
    <text evidence="1">The sequence shown here is derived from an EMBL/GenBank/DDBJ whole genome shotgun (WGS) entry which is preliminary data.</text>
</comment>
<organism evidence="1 2">
    <name type="scientific">Sphingobacterium humi</name>
    <dbReference type="NCBI Taxonomy" id="1796905"/>
    <lineage>
        <taxon>Bacteria</taxon>
        <taxon>Pseudomonadati</taxon>
        <taxon>Bacteroidota</taxon>
        <taxon>Sphingobacteriia</taxon>
        <taxon>Sphingobacteriales</taxon>
        <taxon>Sphingobacteriaceae</taxon>
        <taxon>Sphingobacterium</taxon>
    </lineage>
</organism>
<dbReference type="InterPro" id="IPR038231">
    <property type="entry name" value="MepB-like_sf"/>
</dbReference>
<proteinExistence type="predicted"/>
<reference evidence="1 2" key="1">
    <citation type="submission" date="2019-12" db="EMBL/GenBank/DDBJ databases">
        <authorList>
            <person name="Dong K."/>
        </authorList>
    </citation>
    <scope>NUCLEOTIDE SEQUENCE [LARGE SCALE GENOMIC DNA]</scope>
    <source>
        <strain evidence="1 2">JCM 31225</strain>
    </source>
</reference>
<dbReference type="OrthoDB" id="4954833at2"/>
<dbReference type="PIRSF" id="PIRSF032285">
    <property type="entry name" value="UCP032285"/>
    <property type="match status" value="1"/>
</dbReference>